<dbReference type="AlphaFoldDB" id="T1CN85"/>
<feature type="transmembrane region" description="Helical" evidence="1">
    <location>
        <begin position="25"/>
        <end position="46"/>
    </location>
</feature>
<dbReference type="GO" id="GO:0022857">
    <property type="term" value="F:transmembrane transporter activity"/>
    <property type="evidence" value="ECO:0007669"/>
    <property type="project" value="InterPro"/>
</dbReference>
<gene>
    <name evidence="3" type="ORF">B1B_05253</name>
</gene>
<dbReference type="Gene3D" id="1.20.1250.20">
    <property type="entry name" value="MFS general substrate transporter like domains"/>
    <property type="match status" value="1"/>
</dbReference>
<dbReference type="SUPFAM" id="SSF103473">
    <property type="entry name" value="MFS general substrate transporter"/>
    <property type="match status" value="1"/>
</dbReference>
<reference evidence="3" key="2">
    <citation type="journal article" date="2014" name="ISME J.">
        <title>Microbial stratification in low pH oxic and suboxic macroscopic growths along an acid mine drainage.</title>
        <authorList>
            <person name="Mendez-Garcia C."/>
            <person name="Mesa V."/>
            <person name="Sprenger R.R."/>
            <person name="Richter M."/>
            <person name="Diez M.S."/>
            <person name="Solano J."/>
            <person name="Bargiela R."/>
            <person name="Golyshina O.V."/>
            <person name="Manteca A."/>
            <person name="Ramos J.L."/>
            <person name="Gallego J.R."/>
            <person name="Llorente I."/>
            <person name="Martins Dos Santos V.A."/>
            <person name="Jensen O.N."/>
            <person name="Pelaez A.I."/>
            <person name="Sanchez J."/>
            <person name="Ferrer M."/>
        </authorList>
    </citation>
    <scope>NUCLEOTIDE SEQUENCE</scope>
</reference>
<sequence>MITAVAFLFAIPVQSLNQLYIAEFFMGAGIAIMNASVINLLVLTVAPRDMGLATSMNSVFRNVGSSVGAPLSGSLLATFVYAVVPGIGAIPSTEAFQWS</sequence>
<dbReference type="InterPro" id="IPR020846">
    <property type="entry name" value="MFS_dom"/>
</dbReference>
<dbReference type="InterPro" id="IPR036259">
    <property type="entry name" value="MFS_trans_sf"/>
</dbReference>
<protein>
    <submittedName>
        <fullName evidence="3">Transporter, major facilitator family</fullName>
    </submittedName>
</protein>
<keyword evidence="1" id="KW-0812">Transmembrane</keyword>
<reference evidence="3" key="1">
    <citation type="submission" date="2013-08" db="EMBL/GenBank/DDBJ databases">
        <authorList>
            <person name="Mendez C."/>
            <person name="Richter M."/>
            <person name="Ferrer M."/>
            <person name="Sanchez J."/>
        </authorList>
    </citation>
    <scope>NUCLEOTIDE SEQUENCE</scope>
</reference>
<dbReference type="PROSITE" id="PS50850">
    <property type="entry name" value="MFS"/>
    <property type="match status" value="1"/>
</dbReference>
<comment type="caution">
    <text evidence="3">The sequence shown here is derived from an EMBL/GenBank/DDBJ whole genome shotgun (WGS) entry which is preliminary data.</text>
</comment>
<name>T1CN85_9ZZZZ</name>
<evidence type="ECO:0000256" key="1">
    <source>
        <dbReference type="SAM" id="Phobius"/>
    </source>
</evidence>
<dbReference type="EMBL" id="AUZY01003322">
    <property type="protein sequence ID" value="EQD69944.1"/>
    <property type="molecule type" value="Genomic_DNA"/>
</dbReference>
<keyword evidence="1" id="KW-1133">Transmembrane helix</keyword>
<feature type="non-terminal residue" evidence="3">
    <location>
        <position position="99"/>
    </location>
</feature>
<feature type="transmembrane region" description="Helical" evidence="1">
    <location>
        <begin position="67"/>
        <end position="90"/>
    </location>
</feature>
<organism evidence="3">
    <name type="scientific">mine drainage metagenome</name>
    <dbReference type="NCBI Taxonomy" id="410659"/>
    <lineage>
        <taxon>unclassified sequences</taxon>
        <taxon>metagenomes</taxon>
        <taxon>ecological metagenomes</taxon>
    </lineage>
</organism>
<evidence type="ECO:0000313" key="3">
    <source>
        <dbReference type="EMBL" id="EQD69944.1"/>
    </source>
</evidence>
<proteinExistence type="predicted"/>
<feature type="domain" description="Major facilitator superfamily (MFS) profile" evidence="2">
    <location>
        <begin position="1"/>
        <end position="99"/>
    </location>
</feature>
<accession>T1CN85</accession>
<keyword evidence="1" id="KW-0472">Membrane</keyword>
<evidence type="ECO:0000259" key="2">
    <source>
        <dbReference type="PROSITE" id="PS50850"/>
    </source>
</evidence>